<dbReference type="EMBL" id="BAABAS010000015">
    <property type="protein sequence ID" value="GAA4236576.1"/>
    <property type="molecule type" value="Genomic_DNA"/>
</dbReference>
<accession>A0ABP8CAG9</accession>
<feature type="domain" description="DUF6879" evidence="1">
    <location>
        <begin position="9"/>
        <end position="170"/>
    </location>
</feature>
<keyword evidence="3" id="KW-1185">Reference proteome</keyword>
<dbReference type="Pfam" id="PF21806">
    <property type="entry name" value="DUF6879"/>
    <property type="match status" value="1"/>
</dbReference>
<gene>
    <name evidence="2" type="ORF">GCM10022254_46570</name>
</gene>
<sequence>MESISTERWSNLIDKARDVLKIELRDYYGTDAALFDNWRSGNLDAVTAHYRRWFEYFTTAYVEAGRSFSRVRVVSEPLSDYQRMAVIHSGVTVDAGERLRWLPRRLVSAEALPGNDCLILDGSAVVFNVLDADAGELVEVQYSTEPDVVKFCEDAFDRSWNLAVPHHEYSAKTIPA</sequence>
<dbReference type="InterPro" id="IPR049244">
    <property type="entry name" value="DUF6879"/>
</dbReference>
<dbReference type="Proteomes" id="UP001501710">
    <property type="component" value="Unassembled WGS sequence"/>
</dbReference>
<name>A0ABP8CAG9_9ACTN</name>
<protein>
    <recommendedName>
        <fullName evidence="1">DUF6879 domain-containing protein</fullName>
    </recommendedName>
</protein>
<evidence type="ECO:0000313" key="2">
    <source>
        <dbReference type="EMBL" id="GAA4236576.1"/>
    </source>
</evidence>
<evidence type="ECO:0000259" key="1">
    <source>
        <dbReference type="Pfam" id="PF21806"/>
    </source>
</evidence>
<comment type="caution">
    <text evidence="2">The sequence shown here is derived from an EMBL/GenBank/DDBJ whole genome shotgun (WGS) entry which is preliminary data.</text>
</comment>
<organism evidence="2 3">
    <name type="scientific">Actinomadura meridiana</name>
    <dbReference type="NCBI Taxonomy" id="559626"/>
    <lineage>
        <taxon>Bacteria</taxon>
        <taxon>Bacillati</taxon>
        <taxon>Actinomycetota</taxon>
        <taxon>Actinomycetes</taxon>
        <taxon>Streptosporangiales</taxon>
        <taxon>Thermomonosporaceae</taxon>
        <taxon>Actinomadura</taxon>
    </lineage>
</organism>
<proteinExistence type="predicted"/>
<dbReference type="RefSeq" id="WP_344900028.1">
    <property type="nucleotide sequence ID" value="NZ_BAABAS010000015.1"/>
</dbReference>
<reference evidence="3" key="1">
    <citation type="journal article" date="2019" name="Int. J. Syst. Evol. Microbiol.">
        <title>The Global Catalogue of Microorganisms (GCM) 10K type strain sequencing project: providing services to taxonomists for standard genome sequencing and annotation.</title>
        <authorList>
            <consortium name="The Broad Institute Genomics Platform"/>
            <consortium name="The Broad Institute Genome Sequencing Center for Infectious Disease"/>
            <person name="Wu L."/>
            <person name="Ma J."/>
        </authorList>
    </citation>
    <scope>NUCLEOTIDE SEQUENCE [LARGE SCALE GENOMIC DNA]</scope>
    <source>
        <strain evidence="3">JCM 17440</strain>
    </source>
</reference>
<evidence type="ECO:0000313" key="3">
    <source>
        <dbReference type="Proteomes" id="UP001501710"/>
    </source>
</evidence>